<name>A0A0V0ZBW8_9BILA</name>
<evidence type="ECO:0000313" key="1">
    <source>
        <dbReference type="EMBL" id="KRY10022.1"/>
    </source>
</evidence>
<dbReference type="Proteomes" id="UP000054783">
    <property type="component" value="Unassembled WGS sequence"/>
</dbReference>
<protein>
    <submittedName>
        <fullName evidence="1">Uncharacterized protein</fullName>
    </submittedName>
</protein>
<dbReference type="AlphaFoldDB" id="A0A0V0ZBW8"/>
<accession>A0A0V0ZBW8</accession>
<reference evidence="1 2" key="1">
    <citation type="submission" date="2015-01" db="EMBL/GenBank/DDBJ databases">
        <title>Evolution of Trichinella species and genotypes.</title>
        <authorList>
            <person name="Korhonen P.K."/>
            <person name="Edoardo P."/>
            <person name="Giuseppe L.R."/>
            <person name="Gasser R.B."/>
        </authorList>
    </citation>
    <scope>NUCLEOTIDE SEQUENCE [LARGE SCALE GENOMIC DNA]</scope>
    <source>
        <strain evidence="1">ISS2496</strain>
    </source>
</reference>
<comment type="caution">
    <text evidence="1">The sequence shown here is derived from an EMBL/GenBank/DDBJ whole genome shotgun (WGS) entry which is preliminary data.</text>
</comment>
<keyword evidence="2" id="KW-1185">Reference proteome</keyword>
<evidence type="ECO:0000313" key="2">
    <source>
        <dbReference type="Proteomes" id="UP000054783"/>
    </source>
</evidence>
<dbReference type="EMBL" id="JYDQ01000247">
    <property type="protein sequence ID" value="KRY10022.1"/>
    <property type="molecule type" value="Genomic_DNA"/>
</dbReference>
<gene>
    <name evidence="1" type="ORF">T12_8148</name>
</gene>
<sequence>MRQQEEQGTSYNLENISTGQKWKNQIKSYQIHFFRIHLIIRSGILKNHILMYGHFRINLMHISITFSRLQD</sequence>
<organism evidence="1 2">
    <name type="scientific">Trichinella patagoniensis</name>
    <dbReference type="NCBI Taxonomy" id="990121"/>
    <lineage>
        <taxon>Eukaryota</taxon>
        <taxon>Metazoa</taxon>
        <taxon>Ecdysozoa</taxon>
        <taxon>Nematoda</taxon>
        <taxon>Enoplea</taxon>
        <taxon>Dorylaimia</taxon>
        <taxon>Trichinellida</taxon>
        <taxon>Trichinellidae</taxon>
        <taxon>Trichinella</taxon>
    </lineage>
</organism>
<proteinExistence type="predicted"/>